<accession>A0ABT1RSA5</accession>
<dbReference type="RefSeq" id="WP_256133227.1">
    <property type="nucleotide sequence ID" value="NZ_JANFXK010000019.1"/>
</dbReference>
<protein>
    <submittedName>
        <fullName evidence="1">DUF2442 domain-containing protein</fullName>
    </submittedName>
</protein>
<dbReference type="Proteomes" id="UP001524502">
    <property type="component" value="Unassembled WGS sequence"/>
</dbReference>
<dbReference type="EMBL" id="JANFXK010000019">
    <property type="protein sequence ID" value="MCQ4638041.1"/>
    <property type="molecule type" value="Genomic_DNA"/>
</dbReference>
<keyword evidence="2" id="KW-1185">Reference proteome</keyword>
<sequence>MLRPVAQKVVPVSDYQIMIEFDNGERKLFDVKPYIKGEWYEELGDESYFKSVAADGFTVCWPHGQDLCPDEIYFDSVAL</sequence>
<evidence type="ECO:0000313" key="1">
    <source>
        <dbReference type="EMBL" id="MCQ4638041.1"/>
    </source>
</evidence>
<dbReference type="SUPFAM" id="SSF143880">
    <property type="entry name" value="NE0471 N-terminal domain-like"/>
    <property type="match status" value="1"/>
</dbReference>
<gene>
    <name evidence="1" type="ORF">NE619_14990</name>
</gene>
<comment type="caution">
    <text evidence="1">The sequence shown here is derived from an EMBL/GenBank/DDBJ whole genome shotgun (WGS) entry which is preliminary data.</text>
</comment>
<dbReference type="Gene3D" id="3.30.2020.10">
    <property type="entry name" value="NE0471-like N-terminal domain"/>
    <property type="match status" value="1"/>
</dbReference>
<reference evidence="1 2" key="1">
    <citation type="submission" date="2022-06" db="EMBL/GenBank/DDBJ databases">
        <title>Isolation of gut microbiota from human fecal samples.</title>
        <authorList>
            <person name="Pamer E.G."/>
            <person name="Barat B."/>
            <person name="Waligurski E."/>
            <person name="Medina S."/>
            <person name="Paddock L."/>
            <person name="Mostad J."/>
        </authorList>
    </citation>
    <scope>NUCLEOTIDE SEQUENCE [LARGE SCALE GENOMIC DNA]</scope>
    <source>
        <strain evidence="1 2">SL.3.17</strain>
    </source>
</reference>
<dbReference type="Pfam" id="PF10387">
    <property type="entry name" value="DUF2442"/>
    <property type="match status" value="1"/>
</dbReference>
<proteinExistence type="predicted"/>
<dbReference type="InterPro" id="IPR018841">
    <property type="entry name" value="DUF2442"/>
</dbReference>
<organism evidence="1 2">
    <name type="scientific">Anaerovorax odorimutans</name>
    <dbReference type="NCBI Taxonomy" id="109327"/>
    <lineage>
        <taxon>Bacteria</taxon>
        <taxon>Bacillati</taxon>
        <taxon>Bacillota</taxon>
        <taxon>Clostridia</taxon>
        <taxon>Peptostreptococcales</taxon>
        <taxon>Anaerovoracaceae</taxon>
        <taxon>Anaerovorax</taxon>
    </lineage>
</organism>
<name>A0ABT1RSA5_9FIRM</name>
<dbReference type="InterPro" id="IPR036782">
    <property type="entry name" value="NE0471-like_N"/>
</dbReference>
<evidence type="ECO:0000313" key="2">
    <source>
        <dbReference type="Proteomes" id="UP001524502"/>
    </source>
</evidence>